<sequence>MNRFLIFILFCFSFGISSAQEWMTNLEVAQRLALTQNKLIVAVWEDAYYKGVFATVNNGGQQDIYLENIFSEPVVDSLFWEYFVPVILSENNYSRLYEKTAHNRSDDYINAFNDDGLKVMDANGNILNIPQDNYLLNLSLFIYKYGIDMSFLKSELQNYKNQQGFYASFYLSAKYMDFAFFEKPEIRPDLVGLASLYLDEAISYLKKEDLENKSALNQRVELLEIQKLILLYNPKKALRKLNKIKAIETENANINLRSFLYLASYTMLQDQDNIAIWEPKVLLWDKKKIQRLMSTK</sequence>
<dbReference type="Proteomes" id="UP000319209">
    <property type="component" value="Chromosome"/>
</dbReference>
<evidence type="ECO:0000256" key="1">
    <source>
        <dbReference type="SAM" id="SignalP"/>
    </source>
</evidence>
<dbReference type="OrthoDB" id="1415142at2"/>
<reference evidence="2 3" key="1">
    <citation type="submission" date="2019-07" db="EMBL/GenBank/DDBJ databases">
        <title>Genome sequencing for Formosa sp. PS13.</title>
        <authorList>
            <person name="Park S.-J."/>
        </authorList>
    </citation>
    <scope>NUCLEOTIDE SEQUENCE [LARGE SCALE GENOMIC DNA]</scope>
    <source>
        <strain evidence="2 3">PS13</strain>
    </source>
</reference>
<proteinExistence type="predicted"/>
<organism evidence="2 3">
    <name type="scientific">Formosa sediminum</name>
    <dbReference type="NCBI Taxonomy" id="2594004"/>
    <lineage>
        <taxon>Bacteria</taxon>
        <taxon>Pseudomonadati</taxon>
        <taxon>Bacteroidota</taxon>
        <taxon>Flavobacteriia</taxon>
        <taxon>Flavobacteriales</taxon>
        <taxon>Flavobacteriaceae</taxon>
        <taxon>Formosa</taxon>
    </lineage>
</organism>
<protein>
    <submittedName>
        <fullName evidence="2">Uncharacterized protein</fullName>
    </submittedName>
</protein>
<evidence type="ECO:0000313" key="3">
    <source>
        <dbReference type="Proteomes" id="UP000319209"/>
    </source>
</evidence>
<feature type="signal peptide" evidence="1">
    <location>
        <begin position="1"/>
        <end position="19"/>
    </location>
</feature>
<feature type="chain" id="PRO_5021870476" evidence="1">
    <location>
        <begin position="20"/>
        <end position="296"/>
    </location>
</feature>
<accession>A0A516GLY6</accession>
<dbReference type="AlphaFoldDB" id="A0A516GLY6"/>
<dbReference type="RefSeq" id="WP_143379446.1">
    <property type="nucleotide sequence ID" value="NZ_CP041637.1"/>
</dbReference>
<name>A0A516GLY6_9FLAO</name>
<dbReference type="EMBL" id="CP041637">
    <property type="protein sequence ID" value="QDO92536.1"/>
    <property type="molecule type" value="Genomic_DNA"/>
</dbReference>
<keyword evidence="1" id="KW-0732">Signal</keyword>
<evidence type="ECO:0000313" key="2">
    <source>
        <dbReference type="EMBL" id="QDO92536.1"/>
    </source>
</evidence>
<keyword evidence="3" id="KW-1185">Reference proteome</keyword>
<dbReference type="KEGG" id="fop:FNB79_00570"/>
<gene>
    <name evidence="2" type="ORF">FNB79_00570</name>
</gene>